<dbReference type="OrthoDB" id="6375801at2759"/>
<accession>A0A8S0ZWE8</accession>
<comment type="caution">
    <text evidence="1">The sequence shown here is derived from an EMBL/GenBank/DDBJ whole genome shotgun (WGS) entry which is preliminary data.</text>
</comment>
<keyword evidence="2" id="KW-1185">Reference proteome</keyword>
<dbReference type="EMBL" id="CADEBC010000495">
    <property type="protein sequence ID" value="CAB3237949.1"/>
    <property type="molecule type" value="Genomic_DNA"/>
</dbReference>
<reference evidence="1 2" key="1">
    <citation type="submission" date="2020-04" db="EMBL/GenBank/DDBJ databases">
        <authorList>
            <person name="Wallbank WR R."/>
            <person name="Pardo Diaz C."/>
            <person name="Kozak K."/>
            <person name="Martin S."/>
            <person name="Jiggins C."/>
            <person name="Moest M."/>
            <person name="Warren A I."/>
            <person name="Byers J.R.P. K."/>
            <person name="Montejo-Kovacevich G."/>
            <person name="Yen C E."/>
        </authorList>
    </citation>
    <scope>NUCLEOTIDE SEQUENCE [LARGE SCALE GENOMIC DNA]</scope>
</reference>
<dbReference type="Proteomes" id="UP000494106">
    <property type="component" value="Unassembled WGS sequence"/>
</dbReference>
<gene>
    <name evidence="1" type="ORF">APLA_LOCUS7235</name>
</gene>
<evidence type="ECO:0000313" key="2">
    <source>
        <dbReference type="Proteomes" id="UP000494106"/>
    </source>
</evidence>
<evidence type="ECO:0000313" key="1">
    <source>
        <dbReference type="EMBL" id="CAB3237949.1"/>
    </source>
</evidence>
<sequence>MTKLAEDPKTRADVVKKALFGDVLEKQIADNISNLTTRQEKKVANTLLSGPIINERKVWIFKNQVITYKKIWHQKKQKTAEFKLKRSLKKIVQSFLEDDKHSRLCAGKKEFVRNKETKQKV</sequence>
<name>A0A8S0ZWE8_ARCPL</name>
<protein>
    <submittedName>
        <fullName evidence="1">Uncharacterized protein</fullName>
    </submittedName>
</protein>
<organism evidence="1 2">
    <name type="scientific">Arctia plantaginis</name>
    <name type="common">Wood tiger moth</name>
    <name type="synonym">Phalaena plantaginis</name>
    <dbReference type="NCBI Taxonomy" id="874455"/>
    <lineage>
        <taxon>Eukaryota</taxon>
        <taxon>Metazoa</taxon>
        <taxon>Ecdysozoa</taxon>
        <taxon>Arthropoda</taxon>
        <taxon>Hexapoda</taxon>
        <taxon>Insecta</taxon>
        <taxon>Pterygota</taxon>
        <taxon>Neoptera</taxon>
        <taxon>Endopterygota</taxon>
        <taxon>Lepidoptera</taxon>
        <taxon>Glossata</taxon>
        <taxon>Ditrysia</taxon>
        <taxon>Noctuoidea</taxon>
        <taxon>Erebidae</taxon>
        <taxon>Arctiinae</taxon>
        <taxon>Arctia</taxon>
    </lineage>
</organism>
<dbReference type="AlphaFoldDB" id="A0A8S0ZWE8"/>
<proteinExistence type="predicted"/>